<evidence type="ECO:0000256" key="12">
    <source>
        <dbReference type="ARBA" id="ARBA00035585"/>
    </source>
</evidence>
<feature type="binding site" evidence="14">
    <location>
        <position position="71"/>
    </location>
    <ligand>
        <name>Na(+)</name>
        <dbReference type="ChEBI" id="CHEBI:29101"/>
        <note>structural</note>
    </ligand>
</feature>
<dbReference type="PANTHER" id="PTHR28259">
    <property type="entry name" value="FLUORIDE EXPORT PROTEIN 1-RELATED"/>
    <property type="match status" value="1"/>
</dbReference>
<comment type="caution">
    <text evidence="15">The sequence shown here is derived from an EMBL/GenBank/DDBJ whole genome shotgun (WGS) entry which is preliminary data.</text>
</comment>
<dbReference type="eggNOG" id="COG0239">
    <property type="taxonomic scope" value="Bacteria"/>
</dbReference>
<dbReference type="PANTHER" id="PTHR28259:SF16">
    <property type="entry name" value="FLUORIDE-SPECIFIC ION CHANNEL FLUC 2"/>
    <property type="match status" value="1"/>
</dbReference>
<dbReference type="Pfam" id="PF02537">
    <property type="entry name" value="CRCB"/>
    <property type="match status" value="1"/>
</dbReference>
<dbReference type="Proteomes" id="UP000018296">
    <property type="component" value="Unassembled WGS sequence"/>
</dbReference>
<keyword evidence="16" id="KW-1185">Reference proteome</keyword>
<feature type="transmembrane region" description="Helical" evidence="14">
    <location>
        <begin position="61"/>
        <end position="80"/>
    </location>
</feature>
<evidence type="ECO:0000256" key="3">
    <source>
        <dbReference type="ARBA" id="ARBA00022475"/>
    </source>
</evidence>
<evidence type="ECO:0000256" key="13">
    <source>
        <dbReference type="ARBA" id="ARBA00049940"/>
    </source>
</evidence>
<dbReference type="STRING" id="1395513.P343_05235"/>
<dbReference type="PATRIC" id="fig|1395513.3.peg.1067"/>
<sequence length="121" mass="13115">MLINGIMVAIGAVFGVLGRATLSKQIDREKHVPFPIATFSINMIGCFILGFVVALPLEQHFLLLLTTGLIGTFTTFSTLNAENMKLLREKKFALFLCYAGGTYVFGILLIYAGLAAGHLFG</sequence>
<evidence type="ECO:0000256" key="7">
    <source>
        <dbReference type="ARBA" id="ARBA00023053"/>
    </source>
</evidence>
<organism evidence="15 16">
    <name type="scientific">Sporolactobacillus laevolacticus DSM 442</name>
    <dbReference type="NCBI Taxonomy" id="1395513"/>
    <lineage>
        <taxon>Bacteria</taxon>
        <taxon>Bacillati</taxon>
        <taxon>Bacillota</taxon>
        <taxon>Bacilli</taxon>
        <taxon>Bacillales</taxon>
        <taxon>Sporolactobacillaceae</taxon>
        <taxon>Sporolactobacillus</taxon>
    </lineage>
</organism>
<dbReference type="GO" id="GO:0046872">
    <property type="term" value="F:metal ion binding"/>
    <property type="evidence" value="ECO:0007669"/>
    <property type="project" value="UniProtKB-KW"/>
</dbReference>
<keyword evidence="4 14" id="KW-0812">Transmembrane</keyword>
<keyword evidence="10 14" id="KW-0407">Ion channel</keyword>
<evidence type="ECO:0000313" key="16">
    <source>
        <dbReference type="Proteomes" id="UP000018296"/>
    </source>
</evidence>
<keyword evidence="3 14" id="KW-1003">Cell membrane</keyword>
<keyword evidence="9 14" id="KW-0472">Membrane</keyword>
<keyword evidence="2 14" id="KW-0813">Transport</keyword>
<dbReference type="EMBL" id="AWTC01000004">
    <property type="protein sequence ID" value="EST12557.1"/>
    <property type="molecule type" value="Genomic_DNA"/>
</dbReference>
<comment type="similarity">
    <text evidence="11 14">Belongs to the fluoride channel Fluc/FEX (TC 1.A.43) family.</text>
</comment>
<feature type="transmembrane region" description="Helical" evidence="14">
    <location>
        <begin position="34"/>
        <end position="55"/>
    </location>
</feature>
<feature type="transmembrane region" description="Helical" evidence="14">
    <location>
        <begin position="6"/>
        <end position="22"/>
    </location>
</feature>
<comment type="catalytic activity">
    <reaction evidence="12">
        <text>fluoride(in) = fluoride(out)</text>
        <dbReference type="Rhea" id="RHEA:76159"/>
        <dbReference type="ChEBI" id="CHEBI:17051"/>
    </reaction>
    <physiologicalReaction direction="left-to-right" evidence="12">
        <dbReference type="Rhea" id="RHEA:76160"/>
    </physiologicalReaction>
</comment>
<gene>
    <name evidence="14" type="primary">fluC</name>
    <name evidence="14" type="synonym">crcB</name>
    <name evidence="15" type="ORF">P343_05235</name>
</gene>
<dbReference type="InterPro" id="IPR003691">
    <property type="entry name" value="FluC"/>
</dbReference>
<feature type="binding site" evidence="14">
    <location>
        <position position="74"/>
    </location>
    <ligand>
        <name>Na(+)</name>
        <dbReference type="ChEBI" id="CHEBI:29101"/>
        <note>structural</note>
    </ligand>
</feature>
<accession>V6IYN3</accession>
<dbReference type="AlphaFoldDB" id="V6IYN3"/>
<evidence type="ECO:0000256" key="2">
    <source>
        <dbReference type="ARBA" id="ARBA00022448"/>
    </source>
</evidence>
<dbReference type="GO" id="GO:0062054">
    <property type="term" value="F:fluoride channel activity"/>
    <property type="evidence" value="ECO:0007669"/>
    <property type="project" value="UniProtKB-UniRule"/>
</dbReference>
<evidence type="ECO:0000313" key="15">
    <source>
        <dbReference type="EMBL" id="EST12557.1"/>
    </source>
</evidence>
<keyword evidence="8 14" id="KW-0406">Ion transport</keyword>
<evidence type="ECO:0000256" key="9">
    <source>
        <dbReference type="ARBA" id="ARBA00023136"/>
    </source>
</evidence>
<evidence type="ECO:0000256" key="10">
    <source>
        <dbReference type="ARBA" id="ARBA00023303"/>
    </source>
</evidence>
<keyword evidence="5 14" id="KW-0479">Metal-binding</keyword>
<evidence type="ECO:0000256" key="8">
    <source>
        <dbReference type="ARBA" id="ARBA00023065"/>
    </source>
</evidence>
<dbReference type="HAMAP" id="MF_00454">
    <property type="entry name" value="FluC"/>
    <property type="match status" value="1"/>
</dbReference>
<evidence type="ECO:0000256" key="1">
    <source>
        <dbReference type="ARBA" id="ARBA00004651"/>
    </source>
</evidence>
<keyword evidence="6 14" id="KW-1133">Transmembrane helix</keyword>
<comment type="function">
    <text evidence="13 14">Fluoride-specific ion channel. Important for reducing fluoride concentration in the cell, thus reducing its toxicity.</text>
</comment>
<evidence type="ECO:0000256" key="11">
    <source>
        <dbReference type="ARBA" id="ARBA00035120"/>
    </source>
</evidence>
<evidence type="ECO:0000256" key="5">
    <source>
        <dbReference type="ARBA" id="ARBA00022723"/>
    </source>
</evidence>
<reference evidence="15 16" key="1">
    <citation type="journal article" date="2013" name="Genome Announc.">
        <title>Genome Sequence of Sporolactobacillus laevolacticus DSM442, an Efficient Polymer-Grade D-Lactate Producer from Agricultural Waste Cottonseed as a Nitrogen Source.</title>
        <authorList>
            <person name="Wang H."/>
            <person name="Wang L."/>
            <person name="Ju J."/>
            <person name="Yu B."/>
            <person name="Ma Y."/>
        </authorList>
    </citation>
    <scope>NUCLEOTIDE SEQUENCE [LARGE SCALE GENOMIC DNA]</scope>
    <source>
        <strain evidence="15 16">DSM 442</strain>
    </source>
</reference>
<comment type="activity regulation">
    <text evidence="14">Na(+) is not transported, but it plays an essential structural role and its presence is essential for fluoride channel function.</text>
</comment>
<name>V6IYN3_9BACL</name>
<evidence type="ECO:0000256" key="4">
    <source>
        <dbReference type="ARBA" id="ARBA00022692"/>
    </source>
</evidence>
<dbReference type="RefSeq" id="WP_023509347.1">
    <property type="nucleotide sequence ID" value="NZ_AWTC01000004.1"/>
</dbReference>
<dbReference type="GO" id="GO:0140114">
    <property type="term" value="P:cellular detoxification of fluoride"/>
    <property type="evidence" value="ECO:0007669"/>
    <property type="project" value="UniProtKB-UniRule"/>
</dbReference>
<feature type="transmembrane region" description="Helical" evidence="14">
    <location>
        <begin position="92"/>
        <end position="114"/>
    </location>
</feature>
<evidence type="ECO:0000256" key="6">
    <source>
        <dbReference type="ARBA" id="ARBA00022989"/>
    </source>
</evidence>
<dbReference type="GO" id="GO:0005886">
    <property type="term" value="C:plasma membrane"/>
    <property type="evidence" value="ECO:0007669"/>
    <property type="project" value="UniProtKB-SubCell"/>
</dbReference>
<protein>
    <recommendedName>
        <fullName evidence="14">Fluoride-specific ion channel FluC</fullName>
    </recommendedName>
</protein>
<evidence type="ECO:0000256" key="14">
    <source>
        <dbReference type="HAMAP-Rule" id="MF_00454"/>
    </source>
</evidence>
<comment type="subcellular location">
    <subcellularLocation>
        <location evidence="1 14">Cell membrane</location>
        <topology evidence="1 14">Multi-pass membrane protein</topology>
    </subcellularLocation>
</comment>
<keyword evidence="7 14" id="KW-0915">Sodium</keyword>
<proteinExistence type="inferred from homology"/>